<dbReference type="AlphaFoldDB" id="W5TRJ3"/>
<feature type="domain" description="Carbohydrate kinase PfkB" evidence="7">
    <location>
        <begin position="11"/>
        <end position="282"/>
    </location>
</feature>
<organism evidence="8 9">
    <name type="scientific">Nocardia nova SH22a</name>
    <dbReference type="NCBI Taxonomy" id="1415166"/>
    <lineage>
        <taxon>Bacteria</taxon>
        <taxon>Bacillati</taxon>
        <taxon>Actinomycetota</taxon>
        <taxon>Actinomycetes</taxon>
        <taxon>Mycobacteriales</taxon>
        <taxon>Nocardiaceae</taxon>
        <taxon>Nocardia</taxon>
    </lineage>
</organism>
<keyword evidence="4 8" id="KW-0418">Kinase</keyword>
<dbReference type="InterPro" id="IPR011611">
    <property type="entry name" value="PfkB_dom"/>
</dbReference>
<evidence type="ECO:0000256" key="6">
    <source>
        <dbReference type="PIRNR" id="PIRNR000535"/>
    </source>
</evidence>
<dbReference type="STRING" id="1415166.NONO_c71010"/>
<evidence type="ECO:0000313" key="9">
    <source>
        <dbReference type="Proteomes" id="UP000019150"/>
    </source>
</evidence>
<gene>
    <name evidence="8" type="ORF">NONO_c71010</name>
</gene>
<evidence type="ECO:0000256" key="3">
    <source>
        <dbReference type="ARBA" id="ARBA00022741"/>
    </source>
</evidence>
<dbReference type="Proteomes" id="UP000019150">
    <property type="component" value="Chromosome"/>
</dbReference>
<dbReference type="NCBIfam" id="TIGR03168">
    <property type="entry name" value="1-PFK"/>
    <property type="match status" value="1"/>
</dbReference>
<evidence type="ECO:0000259" key="7">
    <source>
        <dbReference type="Pfam" id="PF00294"/>
    </source>
</evidence>
<dbReference type="KEGG" id="nno:NONO_c71010"/>
<dbReference type="PATRIC" id="fig|1415166.3.peg.7289"/>
<keyword evidence="9" id="KW-1185">Reference proteome</keyword>
<dbReference type="GO" id="GO:0008443">
    <property type="term" value="F:phosphofructokinase activity"/>
    <property type="evidence" value="ECO:0007669"/>
    <property type="project" value="TreeGrafter"/>
</dbReference>
<dbReference type="Gene3D" id="3.40.1190.20">
    <property type="match status" value="1"/>
</dbReference>
<proteinExistence type="inferred from homology"/>
<dbReference type="PIRSF" id="PIRSF000535">
    <property type="entry name" value="1PFK/6PFK/LacC"/>
    <property type="match status" value="1"/>
</dbReference>
<name>W5TRJ3_9NOCA</name>
<reference evidence="8 9" key="1">
    <citation type="journal article" date="2014" name="Appl. Environ. Microbiol.">
        <title>Insights into the Microbial Degradation of Rubber and Gutta-Percha by Analysis of the Complete Genome of Nocardia nova SH22a.</title>
        <authorList>
            <person name="Luo Q."/>
            <person name="Hiessl S."/>
            <person name="Poehlein A."/>
            <person name="Daniel R."/>
            <person name="Steinbuchel A."/>
        </authorList>
    </citation>
    <scope>NUCLEOTIDE SEQUENCE [LARGE SCALE GENOMIC DNA]</scope>
    <source>
        <strain evidence="8">SH22a</strain>
    </source>
</reference>
<evidence type="ECO:0000256" key="1">
    <source>
        <dbReference type="ARBA" id="ARBA00010688"/>
    </source>
</evidence>
<evidence type="ECO:0000256" key="5">
    <source>
        <dbReference type="ARBA" id="ARBA00022840"/>
    </source>
</evidence>
<dbReference type="PANTHER" id="PTHR46566">
    <property type="entry name" value="1-PHOSPHOFRUCTOKINASE-RELATED"/>
    <property type="match status" value="1"/>
</dbReference>
<evidence type="ECO:0000256" key="4">
    <source>
        <dbReference type="ARBA" id="ARBA00022777"/>
    </source>
</evidence>
<keyword evidence="2 6" id="KW-0808">Transferase</keyword>
<sequence length="319" mass="32674">MILTVTLNPAYDMTYRVQNLEPGRAHRVTAVEQRAGGAGINVARVLNQIGKYSRATGFADHSFSAIAERELPVDFVHALPWVRRTVVISECHDGSATSLWEPGPSVTTLDAVDQLLVRVGGLIGETSGLVISGPLPGGVRDSVPADLARIALDAGVPVVCDVAGPALTAVARVPGIVLMLGLPELECLAGSRPETTGEVADVARVLVDGGAGAVLVTRGAEGIVAVDPEGAWSASLPEPPVGNPAGADDAAAAAVIAALAGTGEPDWPEILTDAVATASAAVVMAVAGEIDPTLRRRLVPDVVIEKLPREQTAEQAGRS</sequence>
<dbReference type="HOGENOM" id="CLU_050013_0_2_11"/>
<dbReference type="PANTHER" id="PTHR46566:SF5">
    <property type="entry name" value="1-PHOSPHOFRUCTOKINASE"/>
    <property type="match status" value="1"/>
</dbReference>
<evidence type="ECO:0000313" key="8">
    <source>
        <dbReference type="EMBL" id="AHH21862.1"/>
    </source>
</evidence>
<protein>
    <submittedName>
        <fullName evidence="8">Putative carbohydrate kinase</fullName>
    </submittedName>
</protein>
<dbReference type="Pfam" id="PF00294">
    <property type="entry name" value="PfkB"/>
    <property type="match status" value="1"/>
</dbReference>
<dbReference type="GO" id="GO:0005524">
    <property type="term" value="F:ATP binding"/>
    <property type="evidence" value="ECO:0007669"/>
    <property type="project" value="UniProtKB-KW"/>
</dbReference>
<evidence type="ECO:0000256" key="2">
    <source>
        <dbReference type="ARBA" id="ARBA00022679"/>
    </source>
</evidence>
<dbReference type="InterPro" id="IPR017583">
    <property type="entry name" value="Tagatose/fructose_Pkinase"/>
</dbReference>
<dbReference type="RefSeq" id="WP_038555811.1">
    <property type="nucleotide sequence ID" value="NZ_CP006850.1"/>
</dbReference>
<dbReference type="EMBL" id="CP006850">
    <property type="protein sequence ID" value="AHH21862.1"/>
    <property type="molecule type" value="Genomic_DNA"/>
</dbReference>
<comment type="similarity">
    <text evidence="1">Belongs to the carbohydrate kinase PfkB family.</text>
</comment>
<dbReference type="InterPro" id="IPR029056">
    <property type="entry name" value="Ribokinase-like"/>
</dbReference>
<keyword evidence="3" id="KW-0547">Nucleotide-binding</keyword>
<dbReference type="SUPFAM" id="SSF53613">
    <property type="entry name" value="Ribokinase-like"/>
    <property type="match status" value="1"/>
</dbReference>
<dbReference type="eggNOG" id="COG1105">
    <property type="taxonomic scope" value="Bacteria"/>
</dbReference>
<accession>W5TRJ3</accession>
<keyword evidence="5" id="KW-0067">ATP-binding</keyword>
<dbReference type="GO" id="GO:0005829">
    <property type="term" value="C:cytosol"/>
    <property type="evidence" value="ECO:0007669"/>
    <property type="project" value="TreeGrafter"/>
</dbReference>